<evidence type="ECO:0000256" key="1">
    <source>
        <dbReference type="ARBA" id="ARBA00022801"/>
    </source>
</evidence>
<dbReference type="GO" id="GO:0016811">
    <property type="term" value="F:hydrolase activity, acting on carbon-nitrogen (but not peptide) bonds, in linear amides"/>
    <property type="evidence" value="ECO:0007669"/>
    <property type="project" value="UniProtKB-ARBA"/>
</dbReference>
<sequence length="257" mass="29044">MKIAVIQFAPAFGNLNATIEKLKVLFLQAKGADLIVLPELANSGYNFESKLQAMEFSETAEESIYLEFLQKQCKEYNFVIASGFLEREAVDLYNSAIIIDTNGIIGKYRKLHLFMKEKLIFKAGNLGLPIFELNGVKIGMLVCFDWMFPEVWRKMALKGVDLILHPSNLVLPYAQTVIPSYALLNRIFIATANRIGLEKELKFTGQSVIVNTRGEILSRASQSESILIADINPLEARNKKITPLNDAFEDRRTDIYE</sequence>
<dbReference type="PANTHER" id="PTHR43674">
    <property type="entry name" value="NITRILASE C965.09-RELATED"/>
    <property type="match status" value="1"/>
</dbReference>
<evidence type="ECO:0000313" key="4">
    <source>
        <dbReference type="Proteomes" id="UP000282985"/>
    </source>
</evidence>
<dbReference type="Proteomes" id="UP000282985">
    <property type="component" value="Unassembled WGS sequence"/>
</dbReference>
<gene>
    <name evidence="3" type="ORF">DLK05_07915</name>
</gene>
<feature type="domain" description="CN hydrolase" evidence="2">
    <location>
        <begin position="1"/>
        <end position="233"/>
    </location>
</feature>
<dbReference type="EMBL" id="RJJX01000008">
    <property type="protein sequence ID" value="RUT78493.1"/>
    <property type="molecule type" value="Genomic_DNA"/>
</dbReference>
<reference evidence="3 4" key="1">
    <citation type="submission" date="2018-11" db="EMBL/GenBank/DDBJ databases">
        <title>Parancylomarina longa gen. nov., sp. nov., isolated from sediments of southern Okinawa.</title>
        <authorList>
            <person name="Fu T."/>
        </authorList>
    </citation>
    <scope>NUCLEOTIDE SEQUENCE [LARGE SCALE GENOMIC DNA]</scope>
    <source>
        <strain evidence="3 4">T3-2 S1-C</strain>
    </source>
</reference>
<dbReference type="AlphaFoldDB" id="A0A434AVT4"/>
<dbReference type="SUPFAM" id="SSF56317">
    <property type="entry name" value="Carbon-nitrogen hydrolase"/>
    <property type="match status" value="1"/>
</dbReference>
<dbReference type="PANTHER" id="PTHR43674:SF2">
    <property type="entry name" value="BETA-UREIDOPROPIONASE"/>
    <property type="match status" value="1"/>
</dbReference>
<keyword evidence="4" id="KW-1185">Reference proteome</keyword>
<dbReference type="Gene3D" id="3.60.110.10">
    <property type="entry name" value="Carbon-nitrogen hydrolase"/>
    <property type="match status" value="1"/>
</dbReference>
<dbReference type="InterPro" id="IPR050345">
    <property type="entry name" value="Aliph_Amidase/BUP"/>
</dbReference>
<proteinExistence type="predicted"/>
<dbReference type="PROSITE" id="PS50263">
    <property type="entry name" value="CN_HYDROLASE"/>
    <property type="match status" value="1"/>
</dbReference>
<keyword evidence="1" id="KW-0378">Hydrolase</keyword>
<evidence type="ECO:0000259" key="2">
    <source>
        <dbReference type="PROSITE" id="PS50263"/>
    </source>
</evidence>
<evidence type="ECO:0000313" key="3">
    <source>
        <dbReference type="EMBL" id="RUT78493.1"/>
    </source>
</evidence>
<comment type="caution">
    <text evidence="3">The sequence shown here is derived from an EMBL/GenBank/DDBJ whole genome shotgun (WGS) entry which is preliminary data.</text>
</comment>
<dbReference type="InterPro" id="IPR036526">
    <property type="entry name" value="C-N_Hydrolase_sf"/>
</dbReference>
<dbReference type="InterPro" id="IPR003010">
    <property type="entry name" value="C-N_Hydrolase"/>
</dbReference>
<name>A0A434AVT4_9BACT</name>
<protein>
    <recommendedName>
        <fullName evidence="2">CN hydrolase domain-containing protein</fullName>
    </recommendedName>
</protein>
<organism evidence="3 4">
    <name type="scientific">Ancylomarina longa</name>
    <dbReference type="NCBI Taxonomy" id="2487017"/>
    <lineage>
        <taxon>Bacteria</taxon>
        <taxon>Pseudomonadati</taxon>
        <taxon>Bacteroidota</taxon>
        <taxon>Bacteroidia</taxon>
        <taxon>Marinilabiliales</taxon>
        <taxon>Marinifilaceae</taxon>
        <taxon>Ancylomarina</taxon>
    </lineage>
</organism>
<accession>A0A434AVT4</accession>
<dbReference type="RefSeq" id="WP_127343449.1">
    <property type="nucleotide sequence ID" value="NZ_RJJX01000008.1"/>
</dbReference>
<dbReference type="OrthoDB" id="9801938at2"/>
<dbReference type="Pfam" id="PF00795">
    <property type="entry name" value="CN_hydrolase"/>
    <property type="match status" value="1"/>
</dbReference>